<dbReference type="AlphaFoldDB" id="A0A1H5W1F3"/>
<sequence length="387" mass="44440">MNLKTVTIIALSILLPLTLSAQKRKKRVVKKEPVVEVPQEDPRITNMREMTQQIVIIDSIVMDKNQFLSAFRLSSETGTVTTCQEFFGKPAEGYLFRNEMGNKIYFSMPDDSLRQQLFTSDKLGEEWSKAQPLQGIGEGISEASYPFMLADGITFYFAGKGEESIGGYDIFLTRYDSRSDSFLKPENIGMPFNSEANDYMFAIDELNQIGYFVSDRRQPEDQVCVYIFIPSDSRKTYDSSMYTEQQIRDFADITRIADTWGDGQLRKNALMRLEAINDQKPTTEVQQTTDNQQVIIINDHLTYSKASDFRSQKAAMLYKQLISARKQLDMLESELSKSRDYFAKASDSERTSLRKEILSAEKELLQLNRQIKTLEKQTRNEENSVLN</sequence>
<evidence type="ECO:0008006" key="4">
    <source>
        <dbReference type="Google" id="ProtNLM"/>
    </source>
</evidence>
<dbReference type="EMBL" id="FNUV01000005">
    <property type="protein sequence ID" value="SEF93315.1"/>
    <property type="molecule type" value="Genomic_DNA"/>
</dbReference>
<keyword evidence="1" id="KW-0175">Coiled coil</keyword>
<gene>
    <name evidence="2" type="ORF">SAMN05216354_2181</name>
</gene>
<protein>
    <recommendedName>
        <fullName evidence="4">WD40-like Beta Propeller Repeat</fullName>
    </recommendedName>
</protein>
<dbReference type="RefSeq" id="WP_103915947.1">
    <property type="nucleotide sequence ID" value="NZ_FNUV01000005.1"/>
</dbReference>
<evidence type="ECO:0000313" key="2">
    <source>
        <dbReference type="EMBL" id="SEF93315.1"/>
    </source>
</evidence>
<evidence type="ECO:0000313" key="3">
    <source>
        <dbReference type="Proteomes" id="UP000236735"/>
    </source>
</evidence>
<feature type="coiled-coil region" evidence="1">
    <location>
        <begin position="314"/>
        <end position="384"/>
    </location>
</feature>
<reference evidence="2 3" key="1">
    <citation type="submission" date="2016-10" db="EMBL/GenBank/DDBJ databases">
        <authorList>
            <person name="de Groot N.N."/>
        </authorList>
    </citation>
    <scope>NUCLEOTIDE SEQUENCE [LARGE SCALE GENOMIC DNA]</scope>
    <source>
        <strain evidence="2 3">AR32</strain>
    </source>
</reference>
<name>A0A1H5W1F3_XYLRU</name>
<proteinExistence type="predicted"/>
<dbReference type="Proteomes" id="UP000236735">
    <property type="component" value="Unassembled WGS sequence"/>
</dbReference>
<organism evidence="2 3">
    <name type="scientific">Xylanibacter ruminicola</name>
    <name type="common">Prevotella ruminicola</name>
    <dbReference type="NCBI Taxonomy" id="839"/>
    <lineage>
        <taxon>Bacteria</taxon>
        <taxon>Pseudomonadati</taxon>
        <taxon>Bacteroidota</taxon>
        <taxon>Bacteroidia</taxon>
        <taxon>Bacteroidales</taxon>
        <taxon>Prevotellaceae</taxon>
        <taxon>Xylanibacter</taxon>
    </lineage>
</organism>
<accession>A0A1H5W1F3</accession>
<evidence type="ECO:0000256" key="1">
    <source>
        <dbReference type="SAM" id="Coils"/>
    </source>
</evidence>